<dbReference type="Pfam" id="PF07396">
    <property type="entry name" value="Porin_O_P"/>
    <property type="match status" value="1"/>
</dbReference>
<dbReference type="Gene3D" id="2.40.160.10">
    <property type="entry name" value="Porin"/>
    <property type="match status" value="1"/>
</dbReference>
<dbReference type="InterPro" id="IPR010870">
    <property type="entry name" value="Porin_O/P"/>
</dbReference>
<dbReference type="AlphaFoldDB" id="A0A4D7C248"/>
<keyword evidence="2" id="KW-1185">Reference proteome</keyword>
<reference evidence="2" key="1">
    <citation type="submission" date="2019-04" db="EMBL/GenBank/DDBJ databases">
        <title>Complete genome sequence of Sphingomonas sp. W1-2-3.</title>
        <authorList>
            <person name="Im W.T."/>
        </authorList>
    </citation>
    <scope>NUCLEOTIDE SEQUENCE [LARGE SCALE GENOMIC DNA]</scope>
    <source>
        <strain evidence="2">W1-2-3</strain>
    </source>
</reference>
<accession>A0A4D7C248</accession>
<sequence length="95" mass="10816">MLDRIRPTRNFDIRDGGLGALQLGFRYDRLNASEAPGARAGNKAETFDTALNWWLNPNMRIAFNWVRFDGVNTPLDPIGTKTAGDSYTTRFHLDW</sequence>
<organism evidence="1 2">
    <name type="scientific">Hankyongella ginsenosidimutans</name>
    <dbReference type="NCBI Taxonomy" id="1763828"/>
    <lineage>
        <taxon>Bacteria</taxon>
        <taxon>Pseudomonadati</taxon>
        <taxon>Pseudomonadota</taxon>
        <taxon>Alphaproteobacteria</taxon>
        <taxon>Sphingomonadales</taxon>
        <taxon>Sphingomonadaceae</taxon>
        <taxon>Hankyongella</taxon>
    </lineage>
</organism>
<dbReference type="Proteomes" id="UP000298714">
    <property type="component" value="Chromosome"/>
</dbReference>
<evidence type="ECO:0000313" key="1">
    <source>
        <dbReference type="EMBL" id="QCI79131.1"/>
    </source>
</evidence>
<dbReference type="KEGG" id="hgn:E6W36_04840"/>
<dbReference type="InterPro" id="IPR023614">
    <property type="entry name" value="Porin_dom_sf"/>
</dbReference>
<dbReference type="EMBL" id="CP039704">
    <property type="protein sequence ID" value="QCI79131.1"/>
    <property type="molecule type" value="Genomic_DNA"/>
</dbReference>
<gene>
    <name evidence="1" type="ORF">E6W36_04840</name>
</gene>
<name>A0A4D7C248_9SPHN</name>
<evidence type="ECO:0008006" key="3">
    <source>
        <dbReference type="Google" id="ProtNLM"/>
    </source>
</evidence>
<proteinExistence type="predicted"/>
<protein>
    <recommendedName>
        <fullName evidence="3">Porin</fullName>
    </recommendedName>
</protein>
<evidence type="ECO:0000313" key="2">
    <source>
        <dbReference type="Proteomes" id="UP000298714"/>
    </source>
</evidence>